<reference evidence="2" key="1">
    <citation type="journal article" date="2014" name="Front. Microbiol.">
        <title>High frequency of phylogenetically diverse reductive dehalogenase-homologous genes in deep subseafloor sedimentary metagenomes.</title>
        <authorList>
            <person name="Kawai M."/>
            <person name="Futagami T."/>
            <person name="Toyoda A."/>
            <person name="Takaki Y."/>
            <person name="Nishi S."/>
            <person name="Hori S."/>
            <person name="Arai W."/>
            <person name="Tsubouchi T."/>
            <person name="Morono Y."/>
            <person name="Uchiyama I."/>
            <person name="Ito T."/>
            <person name="Fujiyama A."/>
            <person name="Inagaki F."/>
            <person name="Takami H."/>
        </authorList>
    </citation>
    <scope>NUCLEOTIDE SEQUENCE</scope>
    <source>
        <strain evidence="2">Expedition CK06-06</strain>
    </source>
</reference>
<dbReference type="AlphaFoldDB" id="X1LZI9"/>
<dbReference type="InterPro" id="IPR015191">
    <property type="entry name" value="SelB_WHD4"/>
</dbReference>
<dbReference type="InterPro" id="IPR036390">
    <property type="entry name" value="WH_DNA-bd_sf"/>
</dbReference>
<dbReference type="GO" id="GO:0003746">
    <property type="term" value="F:translation elongation factor activity"/>
    <property type="evidence" value="ECO:0007669"/>
    <property type="project" value="InterPro"/>
</dbReference>
<gene>
    <name evidence="2" type="ORF">S06H3_17942</name>
</gene>
<sequence length="57" mass="6840">NEMVEKVMAEMKTRGKITLAEVRDLFQTSRKYAQAFLEHLDQRKITRRVGDERVPYR</sequence>
<accession>X1LZI9</accession>
<comment type="caution">
    <text evidence="2">The sequence shown here is derived from an EMBL/GenBank/DDBJ whole genome shotgun (WGS) entry which is preliminary data.</text>
</comment>
<organism evidence="2">
    <name type="scientific">marine sediment metagenome</name>
    <dbReference type="NCBI Taxonomy" id="412755"/>
    <lineage>
        <taxon>unclassified sequences</taxon>
        <taxon>metagenomes</taxon>
        <taxon>ecological metagenomes</taxon>
    </lineage>
</organism>
<dbReference type="Gene3D" id="1.10.10.10">
    <property type="entry name" value="Winged helix-like DNA-binding domain superfamily/Winged helix DNA-binding domain"/>
    <property type="match status" value="1"/>
</dbReference>
<dbReference type="Pfam" id="PF09107">
    <property type="entry name" value="WHD_3rd_SelB"/>
    <property type="match status" value="1"/>
</dbReference>
<dbReference type="GO" id="GO:0003723">
    <property type="term" value="F:RNA binding"/>
    <property type="evidence" value="ECO:0007669"/>
    <property type="project" value="InterPro"/>
</dbReference>
<dbReference type="InterPro" id="IPR036388">
    <property type="entry name" value="WH-like_DNA-bd_sf"/>
</dbReference>
<dbReference type="EMBL" id="BARV01009022">
    <property type="protein sequence ID" value="GAI11236.1"/>
    <property type="molecule type" value="Genomic_DNA"/>
</dbReference>
<name>X1LZI9_9ZZZZ</name>
<dbReference type="GO" id="GO:0005737">
    <property type="term" value="C:cytoplasm"/>
    <property type="evidence" value="ECO:0007669"/>
    <property type="project" value="InterPro"/>
</dbReference>
<dbReference type="SUPFAM" id="SSF46785">
    <property type="entry name" value="Winged helix' DNA-binding domain"/>
    <property type="match status" value="1"/>
</dbReference>
<evidence type="ECO:0000313" key="2">
    <source>
        <dbReference type="EMBL" id="GAI11236.1"/>
    </source>
</evidence>
<feature type="non-terminal residue" evidence="2">
    <location>
        <position position="1"/>
    </location>
</feature>
<dbReference type="GO" id="GO:0001514">
    <property type="term" value="P:selenocysteine incorporation"/>
    <property type="evidence" value="ECO:0007669"/>
    <property type="project" value="InterPro"/>
</dbReference>
<feature type="domain" description="Elongation factor SelB fourth winged-helix" evidence="1">
    <location>
        <begin position="11"/>
        <end position="54"/>
    </location>
</feature>
<dbReference type="GO" id="GO:0005525">
    <property type="term" value="F:GTP binding"/>
    <property type="evidence" value="ECO:0007669"/>
    <property type="project" value="InterPro"/>
</dbReference>
<proteinExistence type="predicted"/>
<evidence type="ECO:0000259" key="1">
    <source>
        <dbReference type="Pfam" id="PF09107"/>
    </source>
</evidence>
<protein>
    <recommendedName>
        <fullName evidence="1">Elongation factor SelB fourth winged-helix domain-containing protein</fullName>
    </recommendedName>
</protein>